<proteinExistence type="predicted"/>
<dbReference type="OrthoDB" id="5282002at2759"/>
<organism evidence="1 2">
    <name type="scientific">Sclerotinia borealis (strain F-4128)</name>
    <dbReference type="NCBI Taxonomy" id="1432307"/>
    <lineage>
        <taxon>Eukaryota</taxon>
        <taxon>Fungi</taxon>
        <taxon>Dikarya</taxon>
        <taxon>Ascomycota</taxon>
        <taxon>Pezizomycotina</taxon>
        <taxon>Leotiomycetes</taxon>
        <taxon>Helotiales</taxon>
        <taxon>Sclerotiniaceae</taxon>
        <taxon>Sclerotinia</taxon>
    </lineage>
</organism>
<protein>
    <submittedName>
        <fullName evidence="1">Uncharacterized protein</fullName>
    </submittedName>
</protein>
<name>W9CCV4_SCLBF</name>
<sequence>MAPVTVQLRDDIKNHLDRIIEALESHPLWVNNKHPSIYFLRDFVKRGRYMLSEYDNVLNGLPLQHADQFCNPPRESGENAALKVFQEVCGRTMMLKMFANDTTGRMSSLTGYESNDGFPIDYGDKVKQAVESLEAVVPKQHMMAGLMG</sequence>
<accession>W9CCV4</accession>
<evidence type="ECO:0000313" key="1">
    <source>
        <dbReference type="EMBL" id="ESZ93658.1"/>
    </source>
</evidence>
<keyword evidence="2" id="KW-1185">Reference proteome</keyword>
<dbReference type="Proteomes" id="UP000019487">
    <property type="component" value="Unassembled WGS sequence"/>
</dbReference>
<evidence type="ECO:0000313" key="2">
    <source>
        <dbReference type="Proteomes" id="UP000019487"/>
    </source>
</evidence>
<reference evidence="1 2" key="1">
    <citation type="journal article" date="2014" name="Genome Announc.">
        <title>Draft genome sequence of Sclerotinia borealis, a psychrophilic plant pathogenic fungus.</title>
        <authorList>
            <person name="Mardanov A.V."/>
            <person name="Beletsky A.V."/>
            <person name="Kadnikov V.V."/>
            <person name="Ignatov A.N."/>
            <person name="Ravin N.V."/>
        </authorList>
    </citation>
    <scope>NUCLEOTIDE SEQUENCE [LARGE SCALE GENOMIC DNA]</scope>
    <source>
        <strain evidence="2">F-4157</strain>
    </source>
</reference>
<dbReference type="EMBL" id="AYSA01000299">
    <property type="protein sequence ID" value="ESZ93658.1"/>
    <property type="molecule type" value="Genomic_DNA"/>
</dbReference>
<dbReference type="AlphaFoldDB" id="W9CCV4"/>
<comment type="caution">
    <text evidence="1">The sequence shown here is derived from an EMBL/GenBank/DDBJ whole genome shotgun (WGS) entry which is preliminary data.</text>
</comment>
<gene>
    <name evidence="1" type="ORF">SBOR_5963</name>
</gene>
<dbReference type="HOGENOM" id="CLU_123978_0_0_1"/>